<keyword evidence="3" id="KW-1185">Reference proteome</keyword>
<evidence type="ECO:0000313" key="2">
    <source>
        <dbReference type="EMBL" id="KAL3804306.1"/>
    </source>
</evidence>
<accession>A0ABD3QXJ3</accession>
<reference evidence="2 3" key="1">
    <citation type="journal article" date="2020" name="G3 (Bethesda)">
        <title>Improved Reference Genome for Cyclotella cryptica CCMP332, a Model for Cell Wall Morphogenesis, Salinity Adaptation, and Lipid Production in Diatoms (Bacillariophyta).</title>
        <authorList>
            <person name="Roberts W.R."/>
            <person name="Downey K.M."/>
            <person name="Ruck E.C."/>
            <person name="Traller J.C."/>
            <person name="Alverson A.J."/>
        </authorList>
    </citation>
    <scope>NUCLEOTIDE SEQUENCE [LARGE SCALE GENOMIC DNA]</scope>
    <source>
        <strain evidence="2 3">CCMP332</strain>
    </source>
</reference>
<proteinExistence type="predicted"/>
<evidence type="ECO:0000256" key="1">
    <source>
        <dbReference type="SAM" id="MobiDB-lite"/>
    </source>
</evidence>
<dbReference type="AlphaFoldDB" id="A0ABD3QXJ3"/>
<evidence type="ECO:0000313" key="3">
    <source>
        <dbReference type="Proteomes" id="UP001516023"/>
    </source>
</evidence>
<feature type="region of interest" description="Disordered" evidence="1">
    <location>
        <begin position="1"/>
        <end position="124"/>
    </location>
</feature>
<comment type="caution">
    <text evidence="2">The sequence shown here is derived from an EMBL/GenBank/DDBJ whole genome shotgun (WGS) entry which is preliminary data.</text>
</comment>
<name>A0ABD3QXJ3_9STRA</name>
<sequence>MEDGGAPMTVAQRIAALQKQSPGNAPHPPPQQCKSPSQVSSRIAELQKTVEPAFLSGREKSSSDAKNATSEAEVPREEVHDTKAKKFKPPPGAVQVMLPFAAGPPSLTRKQRGEKEESAPQESE</sequence>
<gene>
    <name evidence="2" type="ORF">HJC23_011234</name>
</gene>
<organism evidence="2 3">
    <name type="scientific">Cyclotella cryptica</name>
    <dbReference type="NCBI Taxonomy" id="29204"/>
    <lineage>
        <taxon>Eukaryota</taxon>
        <taxon>Sar</taxon>
        <taxon>Stramenopiles</taxon>
        <taxon>Ochrophyta</taxon>
        <taxon>Bacillariophyta</taxon>
        <taxon>Coscinodiscophyceae</taxon>
        <taxon>Thalassiosirophycidae</taxon>
        <taxon>Stephanodiscales</taxon>
        <taxon>Stephanodiscaceae</taxon>
        <taxon>Cyclotella</taxon>
    </lineage>
</organism>
<feature type="compositionally biased region" description="Polar residues" evidence="1">
    <location>
        <begin position="32"/>
        <end position="41"/>
    </location>
</feature>
<feature type="compositionally biased region" description="Basic and acidic residues" evidence="1">
    <location>
        <begin position="73"/>
        <end position="84"/>
    </location>
</feature>
<dbReference type="EMBL" id="JABMIG020000008">
    <property type="protein sequence ID" value="KAL3804306.1"/>
    <property type="molecule type" value="Genomic_DNA"/>
</dbReference>
<dbReference type="Proteomes" id="UP001516023">
    <property type="component" value="Unassembled WGS sequence"/>
</dbReference>
<protein>
    <submittedName>
        <fullName evidence="2">Uncharacterized protein</fullName>
    </submittedName>
</protein>